<evidence type="ECO:0000256" key="3">
    <source>
        <dbReference type="ARBA" id="ARBA00012929"/>
    </source>
</evidence>
<dbReference type="GO" id="GO:0019305">
    <property type="term" value="P:dTDP-rhamnose biosynthetic process"/>
    <property type="evidence" value="ECO:0007669"/>
    <property type="project" value="UniProtKB-UniPathway"/>
</dbReference>
<evidence type="ECO:0000259" key="7">
    <source>
        <dbReference type="Pfam" id="PF04321"/>
    </source>
</evidence>
<dbReference type="KEGG" id="spsw:Sps_00147"/>
<comment type="function">
    <text evidence="6">Catalyzes the reduction of dTDP-6-deoxy-L-lyxo-4-hexulose to yield dTDP-L-rhamnose.</text>
</comment>
<evidence type="ECO:0000313" key="8">
    <source>
        <dbReference type="EMBL" id="AQS35367.1"/>
    </source>
</evidence>
<dbReference type="EMBL" id="CP014782">
    <property type="protein sequence ID" value="AQS35367.1"/>
    <property type="molecule type" value="Genomic_DNA"/>
</dbReference>
<evidence type="ECO:0000313" key="9">
    <source>
        <dbReference type="Proteomes" id="UP000189545"/>
    </source>
</evidence>
<dbReference type="Gene3D" id="3.40.50.720">
    <property type="entry name" value="NAD(P)-binding Rossmann-like Domain"/>
    <property type="match status" value="1"/>
</dbReference>
<organism evidence="8 9">
    <name type="scientific">Shewanella psychrophila</name>
    <dbReference type="NCBI Taxonomy" id="225848"/>
    <lineage>
        <taxon>Bacteria</taxon>
        <taxon>Pseudomonadati</taxon>
        <taxon>Pseudomonadota</taxon>
        <taxon>Gammaproteobacteria</taxon>
        <taxon>Alteromonadales</taxon>
        <taxon>Shewanellaceae</taxon>
        <taxon>Shewanella</taxon>
    </lineage>
</organism>
<dbReference type="OrthoDB" id="9803892at2"/>
<proteinExistence type="inferred from homology"/>
<dbReference type="GO" id="GO:0005829">
    <property type="term" value="C:cytosol"/>
    <property type="evidence" value="ECO:0007669"/>
    <property type="project" value="TreeGrafter"/>
</dbReference>
<evidence type="ECO:0000256" key="5">
    <source>
        <dbReference type="ARBA" id="ARBA00048200"/>
    </source>
</evidence>
<dbReference type="CDD" id="cd05254">
    <property type="entry name" value="dTDP_HR_like_SDR_e"/>
    <property type="match status" value="1"/>
</dbReference>
<feature type="domain" description="RmlD-like substrate binding" evidence="7">
    <location>
        <begin position="7"/>
        <end position="287"/>
    </location>
</feature>
<reference evidence="8 9" key="1">
    <citation type="submission" date="2016-03" db="EMBL/GenBank/DDBJ databases">
        <title>Complete genome sequence of Shewanella psychrophila WP2, a deep sea bacterium isolated from west Pacific sediment.</title>
        <authorList>
            <person name="Xu G."/>
            <person name="Jian H."/>
        </authorList>
    </citation>
    <scope>NUCLEOTIDE SEQUENCE [LARGE SCALE GENOMIC DNA]</scope>
    <source>
        <strain evidence="8 9">WP2</strain>
    </source>
</reference>
<comment type="similarity">
    <text evidence="2 6">Belongs to the dTDP-4-dehydrorhamnose reductase family.</text>
</comment>
<dbReference type="InterPro" id="IPR029903">
    <property type="entry name" value="RmlD-like-bd"/>
</dbReference>
<dbReference type="RefSeq" id="WP_077750726.1">
    <property type="nucleotide sequence ID" value="NZ_CP014782.1"/>
</dbReference>
<dbReference type="GO" id="GO:0008831">
    <property type="term" value="F:dTDP-4-dehydrorhamnose reductase activity"/>
    <property type="evidence" value="ECO:0007669"/>
    <property type="project" value="UniProtKB-EC"/>
</dbReference>
<evidence type="ECO:0000256" key="2">
    <source>
        <dbReference type="ARBA" id="ARBA00010944"/>
    </source>
</evidence>
<dbReference type="PANTHER" id="PTHR10491">
    <property type="entry name" value="DTDP-4-DEHYDRORHAMNOSE REDUCTASE"/>
    <property type="match status" value="1"/>
</dbReference>
<dbReference type="Proteomes" id="UP000189545">
    <property type="component" value="Chromosome"/>
</dbReference>
<dbReference type="NCBIfam" id="TIGR01214">
    <property type="entry name" value="rmlD"/>
    <property type="match status" value="1"/>
</dbReference>
<dbReference type="SUPFAM" id="SSF51735">
    <property type="entry name" value="NAD(P)-binding Rossmann-fold domains"/>
    <property type="match status" value="1"/>
</dbReference>
<dbReference type="UniPathway" id="UPA00281"/>
<dbReference type="Gene3D" id="3.90.25.10">
    <property type="entry name" value="UDP-galactose 4-epimerase, domain 1"/>
    <property type="match status" value="1"/>
</dbReference>
<name>A0A1S6HIN1_9GAMM</name>
<protein>
    <recommendedName>
        <fullName evidence="4 6">dTDP-4-dehydrorhamnose reductase</fullName>
        <ecNumber evidence="3 6">1.1.1.133</ecNumber>
    </recommendedName>
</protein>
<dbReference type="GO" id="GO:0009243">
    <property type="term" value="P:O antigen biosynthetic process"/>
    <property type="evidence" value="ECO:0007669"/>
    <property type="project" value="UniProtKB-UniPathway"/>
</dbReference>
<comment type="pathway">
    <text evidence="1 6">Carbohydrate biosynthesis; dTDP-L-rhamnose biosynthesis.</text>
</comment>
<evidence type="ECO:0000256" key="6">
    <source>
        <dbReference type="RuleBase" id="RU364082"/>
    </source>
</evidence>
<dbReference type="AlphaFoldDB" id="A0A1S6HIN1"/>
<dbReference type="EC" id="1.1.1.133" evidence="3 6"/>
<accession>A0A1S6HIN1</accession>
<dbReference type="STRING" id="225848.Sps_00147"/>
<keyword evidence="6" id="KW-0521">NADP</keyword>
<dbReference type="InterPro" id="IPR036291">
    <property type="entry name" value="NAD(P)-bd_dom_sf"/>
</dbReference>
<comment type="catalytic activity">
    <reaction evidence="5 6">
        <text>dTDP-beta-L-rhamnose + NADP(+) = dTDP-4-dehydro-beta-L-rhamnose + NADPH + H(+)</text>
        <dbReference type="Rhea" id="RHEA:21796"/>
        <dbReference type="ChEBI" id="CHEBI:15378"/>
        <dbReference type="ChEBI" id="CHEBI:57510"/>
        <dbReference type="ChEBI" id="CHEBI:57783"/>
        <dbReference type="ChEBI" id="CHEBI:58349"/>
        <dbReference type="ChEBI" id="CHEBI:62830"/>
        <dbReference type="EC" id="1.1.1.133"/>
    </reaction>
</comment>
<keyword evidence="6 8" id="KW-0560">Oxidoreductase</keyword>
<dbReference type="Pfam" id="PF04321">
    <property type="entry name" value="RmlD_sub_bind"/>
    <property type="match status" value="1"/>
</dbReference>
<dbReference type="InterPro" id="IPR005913">
    <property type="entry name" value="dTDP_dehydrorham_reduct"/>
</dbReference>
<evidence type="ECO:0000256" key="4">
    <source>
        <dbReference type="ARBA" id="ARBA00017099"/>
    </source>
</evidence>
<dbReference type="UniPathway" id="UPA00124"/>
<evidence type="ECO:0000256" key="1">
    <source>
        <dbReference type="ARBA" id="ARBA00004781"/>
    </source>
</evidence>
<sequence>MKSISRALIIGKHGQLAQALIASKPRCIDATVMGRDDVDIGSVDSILASIELTRADLIINTAAYTQVDAAESQRGQAFLVNRDGAGNIALAAKQSQIRLIHLSTDYVFNGLQNKAYSVNDKPNAINVYGTSKLAGEQAVLAAKYEEASIVRSSWLYSPFGTNFVKTMLRLMGEKSELSIIDDQTSCPTSASELGQFIWALSQQENLAPIYHWSDAGKASWYQFALAIQDIALNLGKLDTRIPIKPISSKQFSSAASRPKFSLLDITNSQQIMIAKPWQENLSLALKQL</sequence>
<gene>
    <name evidence="8" type="ORF">Sps_00147</name>
</gene>
<comment type="cofactor">
    <cofactor evidence="6">
        <name>Mg(2+)</name>
        <dbReference type="ChEBI" id="CHEBI:18420"/>
    </cofactor>
    <text evidence="6">Binds 1 Mg(2+) ion per monomer.</text>
</comment>
<keyword evidence="9" id="KW-1185">Reference proteome</keyword>
<dbReference type="PANTHER" id="PTHR10491:SF4">
    <property type="entry name" value="METHIONINE ADENOSYLTRANSFERASE 2 SUBUNIT BETA"/>
    <property type="match status" value="1"/>
</dbReference>